<reference evidence="1" key="1">
    <citation type="journal article" date="2019" name="Sci. Rep.">
        <title>Draft genome of Tanacetum cinerariifolium, the natural source of mosquito coil.</title>
        <authorList>
            <person name="Yamashiro T."/>
            <person name="Shiraishi A."/>
            <person name="Satake H."/>
            <person name="Nakayama K."/>
        </authorList>
    </citation>
    <scope>NUCLEOTIDE SEQUENCE</scope>
</reference>
<dbReference type="AlphaFoldDB" id="A0A699R5A9"/>
<accession>A0A699R5A9</accession>
<proteinExistence type="predicted"/>
<comment type="caution">
    <text evidence="1">The sequence shown here is derived from an EMBL/GenBank/DDBJ whole genome shotgun (WGS) entry which is preliminary data.</text>
</comment>
<organism evidence="1">
    <name type="scientific">Tanacetum cinerariifolium</name>
    <name type="common">Dalmatian daisy</name>
    <name type="synonym">Chrysanthemum cinerariifolium</name>
    <dbReference type="NCBI Taxonomy" id="118510"/>
    <lineage>
        <taxon>Eukaryota</taxon>
        <taxon>Viridiplantae</taxon>
        <taxon>Streptophyta</taxon>
        <taxon>Embryophyta</taxon>
        <taxon>Tracheophyta</taxon>
        <taxon>Spermatophyta</taxon>
        <taxon>Magnoliopsida</taxon>
        <taxon>eudicotyledons</taxon>
        <taxon>Gunneridae</taxon>
        <taxon>Pentapetalae</taxon>
        <taxon>asterids</taxon>
        <taxon>campanulids</taxon>
        <taxon>Asterales</taxon>
        <taxon>Asteraceae</taxon>
        <taxon>Asteroideae</taxon>
        <taxon>Anthemideae</taxon>
        <taxon>Anthemidinae</taxon>
        <taxon>Tanacetum</taxon>
    </lineage>
</organism>
<name>A0A699R5A9_TANCI</name>
<gene>
    <name evidence="1" type="ORF">Tci_852765</name>
</gene>
<dbReference type="EMBL" id="BKCJ011076774">
    <property type="protein sequence ID" value="GFC80795.1"/>
    <property type="molecule type" value="Genomic_DNA"/>
</dbReference>
<protein>
    <submittedName>
        <fullName evidence="1">Uncharacterized protein</fullName>
    </submittedName>
</protein>
<evidence type="ECO:0000313" key="1">
    <source>
        <dbReference type="EMBL" id="GFC80795.1"/>
    </source>
</evidence>
<feature type="non-terminal residue" evidence="1">
    <location>
        <position position="161"/>
    </location>
</feature>
<sequence>MKNILYCLYDLLTQLQSRAQKTRLERPQILRPVRSQKEATYDIQNDNTSSTNLLNTVSIPLSTAGPSRAFNDGEPSYLDDPSMPHLEDIYASPSEGIFTDSSYDDEGVLNDFNNLETTVNVSPTPIIRIHTIHPKTQILKDLMSAVQTKSKVNKNIKAHAL</sequence>